<gene>
    <name evidence="2" type="ORF">GSMUA_11770.1</name>
</gene>
<dbReference type="Gramene" id="Ma11_t13150.2">
    <property type="protein sequence ID" value="Ma11_p13150.2"/>
    <property type="gene ID" value="Ma11_g13150"/>
</dbReference>
<dbReference type="Proteomes" id="UP000012960">
    <property type="component" value="Unplaced"/>
</dbReference>
<keyword evidence="4" id="KW-1185">Reference proteome</keyword>
<evidence type="ECO:0000313" key="4">
    <source>
        <dbReference type="Proteomes" id="UP000012960"/>
    </source>
</evidence>
<dbReference type="AlphaFoldDB" id="A0A804L7C5"/>
<name>A0A804L7C5_MUSAM</name>
<dbReference type="InParanoid" id="A0A804L7C5"/>
<sequence>MKRSCLLTPTSGLGEGMSAGKRPAWARGSPHDPSIKASGGPPRAKPNPLVKIPLSLASSARDLDPAVVRDRDPVVRAFLRPLSDLAPEPPEEIVARPAPSSFLVVDVATFGIMAPSLALAGLVYRCSTEGLADLCFRHEVLHYHYMTTVVDPLRDAGVLISQFS</sequence>
<proteinExistence type="predicted"/>
<feature type="region of interest" description="Disordered" evidence="1">
    <location>
        <begin position="1"/>
        <end position="48"/>
    </location>
</feature>
<reference evidence="3" key="2">
    <citation type="submission" date="2021-05" db="UniProtKB">
        <authorList>
            <consortium name="EnsemblPlants"/>
        </authorList>
    </citation>
    <scope>IDENTIFICATION</scope>
    <source>
        <strain evidence="3">subsp. malaccensis</strain>
    </source>
</reference>
<protein>
    <submittedName>
        <fullName evidence="2">(wild Malaysian banana) hypothetical protein</fullName>
    </submittedName>
</protein>
<reference evidence="2" key="1">
    <citation type="submission" date="2021-03" db="EMBL/GenBank/DDBJ databases">
        <authorList>
            <consortium name="Genoscope - CEA"/>
            <person name="William W."/>
        </authorList>
    </citation>
    <scope>NUCLEOTIDE SEQUENCE</scope>
    <source>
        <strain evidence="2">Doubled-haploid Pahang</strain>
    </source>
</reference>
<evidence type="ECO:0000256" key="1">
    <source>
        <dbReference type="SAM" id="MobiDB-lite"/>
    </source>
</evidence>
<organism evidence="3 4">
    <name type="scientific">Musa acuminata subsp. malaccensis</name>
    <name type="common">Wild banana</name>
    <name type="synonym">Musa malaccensis</name>
    <dbReference type="NCBI Taxonomy" id="214687"/>
    <lineage>
        <taxon>Eukaryota</taxon>
        <taxon>Viridiplantae</taxon>
        <taxon>Streptophyta</taxon>
        <taxon>Embryophyta</taxon>
        <taxon>Tracheophyta</taxon>
        <taxon>Spermatophyta</taxon>
        <taxon>Magnoliopsida</taxon>
        <taxon>Liliopsida</taxon>
        <taxon>Zingiberales</taxon>
        <taxon>Musaceae</taxon>
        <taxon>Musa</taxon>
    </lineage>
</organism>
<dbReference type="OrthoDB" id="10603478at2759"/>
<evidence type="ECO:0000313" key="2">
    <source>
        <dbReference type="EMBL" id="CAG1864452.1"/>
    </source>
</evidence>
<dbReference type="EnsemblPlants" id="Ma11_t13150.2">
    <property type="protein sequence ID" value="Ma11_p13150.2"/>
    <property type="gene ID" value="Ma11_g13150"/>
</dbReference>
<accession>A0A804L7C5</accession>
<dbReference type="EMBL" id="HG996475">
    <property type="protein sequence ID" value="CAG1864452.1"/>
    <property type="molecule type" value="Genomic_DNA"/>
</dbReference>
<evidence type="ECO:0000313" key="3">
    <source>
        <dbReference type="EnsemblPlants" id="Ma11_p13150.2"/>
    </source>
</evidence>